<evidence type="ECO:0000259" key="2">
    <source>
        <dbReference type="Pfam" id="PF06580"/>
    </source>
</evidence>
<evidence type="ECO:0000313" key="4">
    <source>
        <dbReference type="Proteomes" id="UP000244956"/>
    </source>
</evidence>
<protein>
    <submittedName>
        <fullName evidence="3">Histidine kinase</fullName>
    </submittedName>
</protein>
<dbReference type="GO" id="GO:0000155">
    <property type="term" value="F:phosphorelay sensor kinase activity"/>
    <property type="evidence" value="ECO:0007669"/>
    <property type="project" value="InterPro"/>
</dbReference>
<dbReference type="PANTHER" id="PTHR34220">
    <property type="entry name" value="SENSOR HISTIDINE KINASE YPDA"/>
    <property type="match status" value="1"/>
</dbReference>
<keyword evidence="3" id="KW-0808">Transferase</keyword>
<dbReference type="RefSeq" id="WP_109266246.1">
    <property type="nucleotide sequence ID" value="NZ_QEWP01000031.1"/>
</dbReference>
<keyword evidence="1" id="KW-0472">Membrane</keyword>
<sequence length="340" mass="38871">MNFIKKHVNNWKVGVAFSALLPLFAILNQSENQTAPFIESFLTAWLVSFSFLMIAWFLNSKLTNLIFHTSKKWNLASKILIIFLFNGLLISLLIILNSAGAESINDNRESSYLFIFIRGSVSIAIIFLIQYALNLNARNQSVSLQNQMLKTENIRAQFEILRQQISPHFLFNSLSTLRSMIRSSNNNAEEFVIKLSDIYRLLLLKKERDTVTLKEELELIDDYSFLLFARYEDMLSIDIDIPENLLNYNIPTFSLQLLLENCVKHNIVSKGKPLHIKIYVSGINSVTVENNLQQKVASGDDSGLGLQNLIKRYELLGKPEGVNVFSDESVFRVKIKLLGR</sequence>
<feature type="domain" description="Signal transduction histidine kinase internal region" evidence="2">
    <location>
        <begin position="156"/>
        <end position="234"/>
    </location>
</feature>
<keyword evidence="1" id="KW-1133">Transmembrane helix</keyword>
<name>A0A2U2B3H5_9BACT</name>
<dbReference type="EMBL" id="QEWP01000031">
    <property type="protein sequence ID" value="PWD97615.1"/>
    <property type="molecule type" value="Genomic_DNA"/>
</dbReference>
<dbReference type="GO" id="GO:0016020">
    <property type="term" value="C:membrane"/>
    <property type="evidence" value="ECO:0007669"/>
    <property type="project" value="InterPro"/>
</dbReference>
<dbReference type="AlphaFoldDB" id="A0A2U2B3H5"/>
<feature type="transmembrane region" description="Helical" evidence="1">
    <location>
        <begin position="79"/>
        <end position="100"/>
    </location>
</feature>
<evidence type="ECO:0000256" key="1">
    <source>
        <dbReference type="SAM" id="Phobius"/>
    </source>
</evidence>
<feature type="transmembrane region" description="Helical" evidence="1">
    <location>
        <begin position="41"/>
        <end position="58"/>
    </location>
</feature>
<keyword evidence="3" id="KW-0418">Kinase</keyword>
<organism evidence="3 4">
    <name type="scientific">Marinilabilia rubra</name>
    <dbReference type="NCBI Taxonomy" id="2162893"/>
    <lineage>
        <taxon>Bacteria</taxon>
        <taxon>Pseudomonadati</taxon>
        <taxon>Bacteroidota</taxon>
        <taxon>Bacteroidia</taxon>
        <taxon>Marinilabiliales</taxon>
        <taxon>Marinilabiliaceae</taxon>
        <taxon>Marinilabilia</taxon>
    </lineage>
</organism>
<dbReference type="PANTHER" id="PTHR34220:SF7">
    <property type="entry name" value="SENSOR HISTIDINE KINASE YPDA"/>
    <property type="match status" value="1"/>
</dbReference>
<accession>A0A2U2B3H5</accession>
<dbReference type="Pfam" id="PF06580">
    <property type="entry name" value="His_kinase"/>
    <property type="match status" value="1"/>
</dbReference>
<dbReference type="InterPro" id="IPR050640">
    <property type="entry name" value="Bact_2-comp_sensor_kinase"/>
</dbReference>
<comment type="caution">
    <text evidence="3">The sequence shown here is derived from an EMBL/GenBank/DDBJ whole genome shotgun (WGS) entry which is preliminary data.</text>
</comment>
<dbReference type="OrthoDB" id="9809908at2"/>
<keyword evidence="1" id="KW-0812">Transmembrane</keyword>
<keyword evidence="4" id="KW-1185">Reference proteome</keyword>
<proteinExistence type="predicted"/>
<dbReference type="Proteomes" id="UP000244956">
    <property type="component" value="Unassembled WGS sequence"/>
</dbReference>
<gene>
    <name evidence="3" type="ORF">DDZ16_19945</name>
</gene>
<dbReference type="InterPro" id="IPR010559">
    <property type="entry name" value="Sig_transdc_His_kin_internal"/>
</dbReference>
<evidence type="ECO:0000313" key="3">
    <source>
        <dbReference type="EMBL" id="PWD97615.1"/>
    </source>
</evidence>
<reference evidence="3 4" key="1">
    <citation type="submission" date="2018-05" db="EMBL/GenBank/DDBJ databases">
        <title>Marinilabilia rubrum sp. nov., isolated from saltern sediment.</title>
        <authorList>
            <person name="Zhang R."/>
        </authorList>
    </citation>
    <scope>NUCLEOTIDE SEQUENCE [LARGE SCALE GENOMIC DNA]</scope>
    <source>
        <strain evidence="3 4">WTE16</strain>
    </source>
</reference>
<feature type="transmembrane region" description="Helical" evidence="1">
    <location>
        <begin position="112"/>
        <end position="133"/>
    </location>
</feature>